<evidence type="ECO:0000313" key="11">
    <source>
        <dbReference type="Proteomes" id="UP001565220"/>
    </source>
</evidence>
<evidence type="ECO:0000256" key="8">
    <source>
        <dbReference type="RuleBase" id="RU366003"/>
    </source>
</evidence>
<dbReference type="Proteomes" id="UP001565220">
    <property type="component" value="Unassembled WGS sequence"/>
</dbReference>
<dbReference type="SUPFAM" id="SSF89550">
    <property type="entry name" value="PHP domain-like"/>
    <property type="match status" value="1"/>
</dbReference>
<dbReference type="EC" id="3.1.3.15" evidence="3 8"/>
<dbReference type="PANTHER" id="PTHR21039">
    <property type="entry name" value="HISTIDINOL PHOSPHATASE-RELATED"/>
    <property type="match status" value="1"/>
</dbReference>
<proteinExistence type="inferred from homology"/>
<evidence type="ECO:0000256" key="4">
    <source>
        <dbReference type="ARBA" id="ARBA00022605"/>
    </source>
</evidence>
<gene>
    <name evidence="10" type="ORF">AB8S09_00995</name>
</gene>
<dbReference type="InterPro" id="IPR016195">
    <property type="entry name" value="Pol/histidinol_Pase-like"/>
</dbReference>
<dbReference type="NCBIfam" id="TIGR01856">
    <property type="entry name" value="hisJ_fam"/>
    <property type="match status" value="1"/>
</dbReference>
<evidence type="ECO:0000313" key="10">
    <source>
        <dbReference type="EMBL" id="MEY8762224.1"/>
    </source>
</evidence>
<evidence type="ECO:0000256" key="3">
    <source>
        <dbReference type="ARBA" id="ARBA00013085"/>
    </source>
</evidence>
<keyword evidence="4 8" id="KW-0028">Amino-acid biosynthesis</keyword>
<comment type="catalytic activity">
    <reaction evidence="7 8">
        <text>L-histidinol phosphate + H2O = L-histidinol + phosphate</text>
        <dbReference type="Rhea" id="RHEA:14465"/>
        <dbReference type="ChEBI" id="CHEBI:15377"/>
        <dbReference type="ChEBI" id="CHEBI:43474"/>
        <dbReference type="ChEBI" id="CHEBI:57699"/>
        <dbReference type="ChEBI" id="CHEBI:57980"/>
        <dbReference type="EC" id="3.1.3.15"/>
    </reaction>
</comment>
<evidence type="ECO:0000256" key="7">
    <source>
        <dbReference type="ARBA" id="ARBA00049158"/>
    </source>
</evidence>
<name>A0ABV4DSJ7_9CLOT</name>
<keyword evidence="5 8" id="KW-0378">Hydrolase</keyword>
<dbReference type="Gene3D" id="3.20.20.140">
    <property type="entry name" value="Metal-dependent hydrolases"/>
    <property type="match status" value="1"/>
</dbReference>
<evidence type="ECO:0000259" key="9">
    <source>
        <dbReference type="Pfam" id="PF02811"/>
    </source>
</evidence>
<dbReference type="EMBL" id="JBGFFE010000001">
    <property type="protein sequence ID" value="MEY8762224.1"/>
    <property type="molecule type" value="Genomic_DNA"/>
</dbReference>
<keyword evidence="6 8" id="KW-0368">Histidine biosynthesis</keyword>
<dbReference type="PANTHER" id="PTHR21039:SF0">
    <property type="entry name" value="HISTIDINOL-PHOSPHATASE"/>
    <property type="match status" value="1"/>
</dbReference>
<comment type="pathway">
    <text evidence="1 8">Amino-acid biosynthesis; L-histidine biosynthesis; L-histidine from 5-phospho-alpha-D-ribose 1-diphosphate: step 8/9.</text>
</comment>
<organism evidence="10 11">
    <name type="scientific">Clostridium lapidicellarium</name>
    <dbReference type="NCBI Taxonomy" id="3240931"/>
    <lineage>
        <taxon>Bacteria</taxon>
        <taxon>Bacillati</taxon>
        <taxon>Bacillota</taxon>
        <taxon>Clostridia</taxon>
        <taxon>Eubacteriales</taxon>
        <taxon>Clostridiaceae</taxon>
        <taxon>Clostridium</taxon>
    </lineage>
</organism>
<accession>A0ABV4DSJ7</accession>
<feature type="domain" description="PHP" evidence="9">
    <location>
        <begin position="3"/>
        <end position="186"/>
    </location>
</feature>
<comment type="caution">
    <text evidence="10">The sequence shown here is derived from an EMBL/GenBank/DDBJ whole genome shotgun (WGS) entry which is preliminary data.</text>
</comment>
<sequence>MFDTHVHTTFSTDSEMKIECARKYARENAMSLIITEHMDINFPQKDSFRFDVDKYFREYSRWRNDNLLLGIELGMKEDCLKESRELIENNPFDYVIGSTHLVDNKDLYSPDYYRGKSKKETYSKYFQAILDNLSKFDFIDSLGHIDYIARYSGYEDSELYCSSFSEIIDEIFKKLIDQDKCLELNTRRLGNKSAIQNMIEMYKKFGELGGKYITIGSDAHNSYNIGSNFKSAVEIAGLCNLKVVYFKNRKKEYDKNLL</sequence>
<evidence type="ECO:0000256" key="2">
    <source>
        <dbReference type="ARBA" id="ARBA00009152"/>
    </source>
</evidence>
<protein>
    <recommendedName>
        <fullName evidence="3 8">Histidinol-phosphatase</fullName>
        <shortName evidence="8">HolPase</shortName>
        <ecNumber evidence="3 8">3.1.3.15</ecNumber>
    </recommendedName>
</protein>
<keyword evidence="11" id="KW-1185">Reference proteome</keyword>
<comment type="similarity">
    <text evidence="2 8">Belongs to the PHP hydrolase family. HisK subfamily.</text>
</comment>
<dbReference type="RefSeq" id="WP_294183928.1">
    <property type="nucleotide sequence ID" value="NZ_JBGFFE010000001.1"/>
</dbReference>
<dbReference type="NCBIfam" id="NF004086">
    <property type="entry name" value="PRK05588.1"/>
    <property type="match status" value="1"/>
</dbReference>
<evidence type="ECO:0000256" key="5">
    <source>
        <dbReference type="ARBA" id="ARBA00022801"/>
    </source>
</evidence>
<evidence type="ECO:0000256" key="1">
    <source>
        <dbReference type="ARBA" id="ARBA00004970"/>
    </source>
</evidence>
<evidence type="ECO:0000256" key="6">
    <source>
        <dbReference type="ARBA" id="ARBA00023102"/>
    </source>
</evidence>
<dbReference type="InterPro" id="IPR010140">
    <property type="entry name" value="Histidinol_P_phosphatase_HisJ"/>
</dbReference>
<reference evidence="10 11" key="1">
    <citation type="submission" date="2024-08" db="EMBL/GenBank/DDBJ databases">
        <title>Clostridium lapicellarii sp. nov., and Clostridium renhuaiense sp. nov., two species isolated from the mud in a fermentation cellar used for producing sauce-flavour Chinese liquors.</title>
        <authorList>
            <person name="Yang F."/>
            <person name="Wang H."/>
            <person name="Chen L.Q."/>
            <person name="Zhou N."/>
            <person name="Lu J.J."/>
            <person name="Pu X.X."/>
            <person name="Wan B."/>
            <person name="Wang L."/>
            <person name="Liu S.J."/>
        </authorList>
    </citation>
    <scope>NUCLEOTIDE SEQUENCE [LARGE SCALE GENOMIC DNA]</scope>
    <source>
        <strain evidence="10 11">MT-113</strain>
    </source>
</reference>
<dbReference type="Pfam" id="PF02811">
    <property type="entry name" value="PHP"/>
    <property type="match status" value="1"/>
</dbReference>
<dbReference type="InterPro" id="IPR004013">
    <property type="entry name" value="PHP_dom"/>
</dbReference>